<feature type="domain" description="LIM zinc-binding" evidence="6">
    <location>
        <begin position="632"/>
        <end position="694"/>
    </location>
</feature>
<feature type="compositionally biased region" description="Basic and acidic residues" evidence="5">
    <location>
        <begin position="486"/>
        <end position="508"/>
    </location>
</feature>
<gene>
    <name evidence="7" type="ORF">LTR62_008159</name>
</gene>
<feature type="compositionally biased region" description="Pro residues" evidence="5">
    <location>
        <begin position="593"/>
        <end position="604"/>
    </location>
</feature>
<evidence type="ECO:0000256" key="4">
    <source>
        <dbReference type="PROSITE-ProRule" id="PRU00125"/>
    </source>
</evidence>
<proteinExistence type="predicted"/>
<dbReference type="PANTHER" id="PTHR24214:SF38">
    <property type="entry name" value="PDZ AND LIM DOMAIN PROTEIN ZASP-RELATED"/>
    <property type="match status" value="1"/>
</dbReference>
<dbReference type="SMART" id="SM00132">
    <property type="entry name" value="LIM"/>
    <property type="match status" value="3"/>
</dbReference>
<feature type="compositionally biased region" description="Basic and acidic residues" evidence="5">
    <location>
        <begin position="323"/>
        <end position="333"/>
    </location>
</feature>
<reference evidence="7" key="1">
    <citation type="submission" date="2023-08" db="EMBL/GenBank/DDBJ databases">
        <title>Black Yeasts Isolated from many extreme environments.</title>
        <authorList>
            <person name="Coleine C."/>
            <person name="Stajich J.E."/>
            <person name="Selbmann L."/>
        </authorList>
    </citation>
    <scope>NUCLEOTIDE SEQUENCE</scope>
    <source>
        <strain evidence="7">CCFEE 5401</strain>
    </source>
</reference>
<evidence type="ECO:0000256" key="5">
    <source>
        <dbReference type="SAM" id="MobiDB-lite"/>
    </source>
</evidence>
<feature type="compositionally biased region" description="Polar residues" evidence="5">
    <location>
        <begin position="243"/>
        <end position="272"/>
    </location>
</feature>
<name>A0AAN7TB06_9PEZI</name>
<dbReference type="AlphaFoldDB" id="A0AAN7TB06"/>
<dbReference type="Pfam" id="PF00412">
    <property type="entry name" value="LIM"/>
    <property type="match status" value="2"/>
</dbReference>
<feature type="compositionally biased region" description="Polar residues" evidence="5">
    <location>
        <begin position="403"/>
        <end position="420"/>
    </location>
</feature>
<feature type="domain" description="LIM zinc-binding" evidence="6">
    <location>
        <begin position="735"/>
        <end position="795"/>
    </location>
</feature>
<dbReference type="InterPro" id="IPR050604">
    <property type="entry name" value="PDZ-LIM_domain"/>
</dbReference>
<dbReference type="GO" id="GO:0001725">
    <property type="term" value="C:stress fiber"/>
    <property type="evidence" value="ECO:0007669"/>
    <property type="project" value="TreeGrafter"/>
</dbReference>
<dbReference type="InterPro" id="IPR001781">
    <property type="entry name" value="Znf_LIM"/>
</dbReference>
<accession>A0AAN7TB06</accession>
<protein>
    <recommendedName>
        <fullName evidence="6">LIM zinc-binding domain-containing protein</fullName>
    </recommendedName>
</protein>
<dbReference type="EMBL" id="JAVRRL010000082">
    <property type="protein sequence ID" value="KAK5108583.1"/>
    <property type="molecule type" value="Genomic_DNA"/>
</dbReference>
<evidence type="ECO:0000256" key="1">
    <source>
        <dbReference type="ARBA" id="ARBA00022723"/>
    </source>
</evidence>
<keyword evidence="1 4" id="KW-0479">Metal-binding</keyword>
<evidence type="ECO:0000313" key="8">
    <source>
        <dbReference type="Proteomes" id="UP001310890"/>
    </source>
</evidence>
<dbReference type="PROSITE" id="PS00478">
    <property type="entry name" value="LIM_DOMAIN_1"/>
    <property type="match status" value="2"/>
</dbReference>
<feature type="compositionally biased region" description="Basic and acidic residues" evidence="5">
    <location>
        <begin position="7"/>
        <end position="22"/>
    </location>
</feature>
<dbReference type="GO" id="GO:0031941">
    <property type="term" value="C:filamentous actin"/>
    <property type="evidence" value="ECO:0007669"/>
    <property type="project" value="TreeGrafter"/>
</dbReference>
<dbReference type="GO" id="GO:0046872">
    <property type="term" value="F:metal ion binding"/>
    <property type="evidence" value="ECO:0007669"/>
    <property type="project" value="UniProtKB-KW"/>
</dbReference>
<evidence type="ECO:0000313" key="7">
    <source>
        <dbReference type="EMBL" id="KAK5108583.1"/>
    </source>
</evidence>
<feature type="compositionally biased region" description="Basic and acidic residues" evidence="5">
    <location>
        <begin position="443"/>
        <end position="453"/>
    </location>
</feature>
<dbReference type="PROSITE" id="PS50023">
    <property type="entry name" value="LIM_DOMAIN_2"/>
    <property type="match status" value="2"/>
</dbReference>
<evidence type="ECO:0000256" key="3">
    <source>
        <dbReference type="ARBA" id="ARBA00023038"/>
    </source>
</evidence>
<sequence>MVTEDEDLHHDLAGQYLKDLRTQRLARPSGSRPAPPSKYGSLRRADTAPNMTQELDDGGSSLPRAHESERTATTPMVTSMDDERPLLPSSNSMPAMTIPRLAHRRPDSGLQAKSPFAGRPLARPPSTTPEDPVKALAEIPAPSVRPTSLPYMENGMRWMEKQEAKSLRMALEDMDLEKDKRIHDSAQDEAAELVWKHQNPGAPFANPETAYANPDVKRDYNSHLRRGSYMRSHSQEKVPSVATRKSSGGSQQEMTDNFTANKSRSTQSSRKVSPSEAIIPGSKNRSPSGKSYGGLAEAVGHDVAKAFRRTSGGSKRIMSSDKSQMRKHDRIWEDPQEGSPQMQLRATVLEPTKPAITPIQPPAYVRKNPFARVRMQQHGRLEHSTSAPVLPVAKHDRVEIQRNAPSQSRRAFYTANESLPSTPPSSREEPLEDASPKATPTKDGIELRSDDIRAATSKQRKDRSPRLPQPTLVSDKPGRPIVSFKQDLRPKEVVLEEVHTDATAEPRKSPQPADSTWAPPITTTPEIRVDGPSMPAVPTIVFPNDPTVPSIVLPEEPDFASSSIQSQSPTPSINVEPPTVTISHSDNESLPSNLPPKRPLPIPTRPGVHHAATTPLPTTTAHRTMYTRHTGTLCAHCALPIAGRILSAAGSRFHPHCFTCHQCHTNLEHVAFYPEPEKQRHDRLARIHARSLGAEVPGMHDSSMTEQDFYALESTDGDPGARFYCHLDYHELFSPRCKSCHTPIEGEIIVACGAEWHAGHFFCAQCGDPFDSTTPFVEKEGYAWCVGCHTNRFSEKCRGCRKPVTDVVVKALGGDWHGSCFVCVVSTLHCERGFG</sequence>
<evidence type="ECO:0000256" key="2">
    <source>
        <dbReference type="ARBA" id="ARBA00022833"/>
    </source>
</evidence>
<keyword evidence="3 4" id="KW-0440">LIM domain</keyword>
<organism evidence="7 8">
    <name type="scientific">Meristemomyces frigidus</name>
    <dbReference type="NCBI Taxonomy" id="1508187"/>
    <lineage>
        <taxon>Eukaryota</taxon>
        <taxon>Fungi</taxon>
        <taxon>Dikarya</taxon>
        <taxon>Ascomycota</taxon>
        <taxon>Pezizomycotina</taxon>
        <taxon>Dothideomycetes</taxon>
        <taxon>Dothideomycetidae</taxon>
        <taxon>Mycosphaerellales</taxon>
        <taxon>Teratosphaeriaceae</taxon>
        <taxon>Meristemomyces</taxon>
    </lineage>
</organism>
<dbReference type="GO" id="GO:0030695">
    <property type="term" value="F:GTPase regulator activity"/>
    <property type="evidence" value="ECO:0007669"/>
    <property type="project" value="UniProtKB-ARBA"/>
</dbReference>
<dbReference type="GO" id="GO:0003779">
    <property type="term" value="F:actin binding"/>
    <property type="evidence" value="ECO:0007669"/>
    <property type="project" value="TreeGrafter"/>
</dbReference>
<dbReference type="Gene3D" id="2.10.110.10">
    <property type="entry name" value="Cysteine Rich Protein"/>
    <property type="match status" value="3"/>
</dbReference>
<dbReference type="GO" id="GO:0030036">
    <property type="term" value="P:actin cytoskeleton organization"/>
    <property type="evidence" value="ECO:0007669"/>
    <property type="project" value="TreeGrafter"/>
</dbReference>
<feature type="region of interest" description="Disordered" evidence="5">
    <location>
        <begin position="374"/>
        <end position="520"/>
    </location>
</feature>
<feature type="region of interest" description="Disordered" evidence="5">
    <location>
        <begin position="559"/>
        <end position="605"/>
    </location>
</feature>
<dbReference type="FunFam" id="2.10.110.10:FF:000077">
    <property type="entry name" value="LIM domain protein"/>
    <property type="match status" value="1"/>
</dbReference>
<comment type="caution">
    <text evidence="7">The sequence shown here is derived from an EMBL/GenBank/DDBJ whole genome shotgun (WGS) entry which is preliminary data.</text>
</comment>
<dbReference type="PANTHER" id="PTHR24214">
    <property type="entry name" value="PDZ AND LIM DOMAIN PROTEIN ZASP"/>
    <property type="match status" value="1"/>
</dbReference>
<dbReference type="Proteomes" id="UP001310890">
    <property type="component" value="Unassembled WGS sequence"/>
</dbReference>
<evidence type="ECO:0000259" key="6">
    <source>
        <dbReference type="PROSITE" id="PS50023"/>
    </source>
</evidence>
<dbReference type="CDD" id="cd08368">
    <property type="entry name" value="LIM"/>
    <property type="match status" value="1"/>
</dbReference>
<feature type="compositionally biased region" description="Low complexity" evidence="5">
    <location>
        <begin position="561"/>
        <end position="573"/>
    </location>
</feature>
<feature type="region of interest" description="Disordered" evidence="5">
    <location>
        <begin position="199"/>
        <end position="341"/>
    </location>
</feature>
<dbReference type="GO" id="GO:0051371">
    <property type="term" value="F:muscle alpha-actinin binding"/>
    <property type="evidence" value="ECO:0007669"/>
    <property type="project" value="TreeGrafter"/>
</dbReference>
<dbReference type="SUPFAM" id="SSF57716">
    <property type="entry name" value="Glucocorticoid receptor-like (DNA-binding domain)"/>
    <property type="match status" value="3"/>
</dbReference>
<feature type="region of interest" description="Disordered" evidence="5">
    <location>
        <begin position="1"/>
        <end position="135"/>
    </location>
</feature>
<keyword evidence="2 4" id="KW-0862">Zinc</keyword>